<reference evidence="1 2" key="1">
    <citation type="journal article" date="2011" name="Science">
        <title>The ecoresponsive genome of Daphnia pulex.</title>
        <authorList>
            <person name="Colbourne J.K."/>
            <person name="Pfrender M.E."/>
            <person name="Gilbert D."/>
            <person name="Thomas W.K."/>
            <person name="Tucker A."/>
            <person name="Oakley T.H."/>
            <person name="Tokishita S."/>
            <person name="Aerts A."/>
            <person name="Arnold G.J."/>
            <person name="Basu M.K."/>
            <person name="Bauer D.J."/>
            <person name="Caceres C.E."/>
            <person name="Carmel L."/>
            <person name="Casola C."/>
            <person name="Choi J.H."/>
            <person name="Detter J.C."/>
            <person name="Dong Q."/>
            <person name="Dusheyko S."/>
            <person name="Eads B.D."/>
            <person name="Frohlich T."/>
            <person name="Geiler-Samerotte K.A."/>
            <person name="Gerlach D."/>
            <person name="Hatcher P."/>
            <person name="Jogdeo S."/>
            <person name="Krijgsveld J."/>
            <person name="Kriventseva E.V."/>
            <person name="Kultz D."/>
            <person name="Laforsch C."/>
            <person name="Lindquist E."/>
            <person name="Lopez J."/>
            <person name="Manak J.R."/>
            <person name="Muller J."/>
            <person name="Pangilinan J."/>
            <person name="Patwardhan R.P."/>
            <person name="Pitluck S."/>
            <person name="Pritham E.J."/>
            <person name="Rechtsteiner A."/>
            <person name="Rho M."/>
            <person name="Rogozin I.B."/>
            <person name="Sakarya O."/>
            <person name="Salamov A."/>
            <person name="Schaack S."/>
            <person name="Shapiro H."/>
            <person name="Shiga Y."/>
            <person name="Skalitzky C."/>
            <person name="Smith Z."/>
            <person name="Souvorov A."/>
            <person name="Sung W."/>
            <person name="Tang Z."/>
            <person name="Tsuchiya D."/>
            <person name="Tu H."/>
            <person name="Vos H."/>
            <person name="Wang M."/>
            <person name="Wolf Y.I."/>
            <person name="Yamagata H."/>
            <person name="Yamada T."/>
            <person name="Ye Y."/>
            <person name="Shaw J.R."/>
            <person name="Andrews J."/>
            <person name="Crease T.J."/>
            <person name="Tang H."/>
            <person name="Lucas S.M."/>
            <person name="Robertson H.M."/>
            <person name="Bork P."/>
            <person name="Koonin E.V."/>
            <person name="Zdobnov E.M."/>
            <person name="Grigoriev I.V."/>
            <person name="Lynch M."/>
            <person name="Boore J.L."/>
        </authorList>
    </citation>
    <scope>NUCLEOTIDE SEQUENCE [LARGE SCALE GENOMIC DNA]</scope>
</reference>
<gene>
    <name evidence="1" type="ORF">DAPPUDRAFT_304836</name>
</gene>
<evidence type="ECO:0000313" key="1">
    <source>
        <dbReference type="EMBL" id="EFX79349.1"/>
    </source>
</evidence>
<accession>E9GMD9</accession>
<protein>
    <submittedName>
        <fullName evidence="1">Uncharacterized protein</fullName>
    </submittedName>
</protein>
<proteinExistence type="predicted"/>
<dbReference type="EMBL" id="GL732552">
    <property type="protein sequence ID" value="EFX79349.1"/>
    <property type="molecule type" value="Genomic_DNA"/>
</dbReference>
<dbReference type="Proteomes" id="UP000000305">
    <property type="component" value="Unassembled WGS sequence"/>
</dbReference>
<keyword evidence="2" id="KW-1185">Reference proteome</keyword>
<organism evidence="1 2">
    <name type="scientific">Daphnia pulex</name>
    <name type="common">Water flea</name>
    <dbReference type="NCBI Taxonomy" id="6669"/>
    <lineage>
        <taxon>Eukaryota</taxon>
        <taxon>Metazoa</taxon>
        <taxon>Ecdysozoa</taxon>
        <taxon>Arthropoda</taxon>
        <taxon>Crustacea</taxon>
        <taxon>Branchiopoda</taxon>
        <taxon>Diplostraca</taxon>
        <taxon>Cladocera</taxon>
        <taxon>Anomopoda</taxon>
        <taxon>Daphniidae</taxon>
        <taxon>Daphnia</taxon>
    </lineage>
</organism>
<dbReference type="AlphaFoldDB" id="E9GMD9"/>
<evidence type="ECO:0000313" key="2">
    <source>
        <dbReference type="Proteomes" id="UP000000305"/>
    </source>
</evidence>
<name>E9GMD9_DAPPU</name>
<sequence>MSAKPIRTDKSGCRTMENVTRRQVELIHKSIVSGGCDRRVILFLFISSGKNYNTCRDCGGIKFKREKKGRARLYSARHHFFYSLFRSTAIALTISQS</sequence>
<dbReference type="InParanoid" id="E9GMD9"/>
<dbReference type="KEGG" id="dpx:DAPPUDRAFT_304836"/>
<dbReference type="HOGENOM" id="CLU_2348776_0_0_1"/>